<dbReference type="CDD" id="cd00268">
    <property type="entry name" value="DEADc"/>
    <property type="match status" value="1"/>
</dbReference>
<evidence type="ECO:0000313" key="11">
    <source>
        <dbReference type="EMBL" id="GKT29049.1"/>
    </source>
</evidence>
<dbReference type="PROSITE" id="PS00039">
    <property type="entry name" value="DEAD_ATP_HELICASE"/>
    <property type="match status" value="1"/>
</dbReference>
<dbReference type="Pfam" id="PF00271">
    <property type="entry name" value="Helicase_C"/>
    <property type="match status" value="1"/>
</dbReference>
<dbReference type="InterPro" id="IPR044742">
    <property type="entry name" value="DEAD/DEAH_RhlB"/>
</dbReference>
<evidence type="ECO:0000256" key="5">
    <source>
        <dbReference type="PROSITE-ProRule" id="PRU00552"/>
    </source>
</evidence>
<dbReference type="PANTHER" id="PTHR47959:SF13">
    <property type="entry name" value="ATP-DEPENDENT RNA HELICASE RHLE"/>
    <property type="match status" value="1"/>
</dbReference>
<dbReference type="InterPro" id="IPR050079">
    <property type="entry name" value="DEAD_box_RNA_helicase"/>
</dbReference>
<keyword evidence="4 6" id="KW-0067">ATP-binding</keyword>
<evidence type="ECO:0000259" key="8">
    <source>
        <dbReference type="PROSITE" id="PS51192"/>
    </source>
</evidence>
<comment type="caution">
    <text evidence="11">The sequence shown here is derived from an EMBL/GenBank/DDBJ whole genome shotgun (WGS) entry which is preliminary data.</text>
</comment>
<feature type="region of interest" description="Disordered" evidence="7">
    <location>
        <begin position="412"/>
        <end position="435"/>
    </location>
</feature>
<dbReference type="InterPro" id="IPR011545">
    <property type="entry name" value="DEAD/DEAH_box_helicase_dom"/>
</dbReference>
<dbReference type="InterPro" id="IPR014014">
    <property type="entry name" value="RNA_helicase_DEAD_Q_motif"/>
</dbReference>
<dbReference type="SMART" id="SM00487">
    <property type="entry name" value="DEXDc"/>
    <property type="match status" value="1"/>
</dbReference>
<dbReference type="InterPro" id="IPR014001">
    <property type="entry name" value="Helicase_ATP-bd"/>
</dbReference>
<gene>
    <name evidence="11" type="ORF">ADUPG1_001018</name>
</gene>
<evidence type="ECO:0000256" key="4">
    <source>
        <dbReference type="ARBA" id="ARBA00022840"/>
    </source>
</evidence>
<feature type="domain" description="DEAD-box RNA helicase Q" evidence="10">
    <location>
        <begin position="17"/>
        <end position="45"/>
    </location>
</feature>
<keyword evidence="1 6" id="KW-0547">Nucleotide-binding</keyword>
<evidence type="ECO:0000256" key="6">
    <source>
        <dbReference type="RuleBase" id="RU000492"/>
    </source>
</evidence>
<evidence type="ECO:0000259" key="9">
    <source>
        <dbReference type="PROSITE" id="PS51194"/>
    </source>
</evidence>
<feature type="domain" description="Helicase ATP-binding" evidence="8">
    <location>
        <begin position="48"/>
        <end position="228"/>
    </location>
</feature>
<evidence type="ECO:0000256" key="2">
    <source>
        <dbReference type="ARBA" id="ARBA00022801"/>
    </source>
</evidence>
<dbReference type="PROSITE" id="PS51195">
    <property type="entry name" value="Q_MOTIF"/>
    <property type="match status" value="1"/>
</dbReference>
<accession>A0ABQ5K927</accession>
<dbReference type="PANTHER" id="PTHR47959">
    <property type="entry name" value="ATP-DEPENDENT RNA HELICASE RHLE-RELATED"/>
    <property type="match status" value="1"/>
</dbReference>
<dbReference type="CDD" id="cd18787">
    <property type="entry name" value="SF2_C_DEAD"/>
    <property type="match status" value="1"/>
</dbReference>
<dbReference type="Gene3D" id="3.40.50.300">
    <property type="entry name" value="P-loop containing nucleotide triphosphate hydrolases"/>
    <property type="match status" value="2"/>
</dbReference>
<dbReference type="Proteomes" id="UP001057375">
    <property type="component" value="Unassembled WGS sequence"/>
</dbReference>
<sequence>MSQSKREIIKEEVVSETTYRSLGLKDDLMRALTALGVNILTPIQAKVIPRAIAGESVVARGKNGTGKTFSYLVPILQSIDLKNPNLQAIIVVPVRELALQISGIIKDFTRYMIGLRHTYVIGGCSQEDNIQTVQVLREGVQIVVGTPGKLSTIAKESYIRVSDVKFFVFDEADKLLEVDETRDIDIARQAIGISRIIPKTAQILLLSATFNRECIVGIKEVMGDRSYSQQNAMSCMVPQGLTHYYVYKKSGDKIKILRTLLTKLRIDHCMIFCNSVRSSRNLLYIAVKKLGFPALAVHSHMTQTERNKAFDKFKKGEARYLICSDLYQRGIDVPSVNIVINFDFPFDIATYLHRAGRASRFGRRGVVISLLQSSDEEKFFETQKALSIDISPFPKEIPKSVFMAAGLSVSSEGDEEAVEGPEHPRHSTSGEERKE</sequence>
<evidence type="ECO:0000256" key="3">
    <source>
        <dbReference type="ARBA" id="ARBA00022806"/>
    </source>
</evidence>
<dbReference type="PROSITE" id="PS51192">
    <property type="entry name" value="HELICASE_ATP_BIND_1"/>
    <property type="match status" value="1"/>
</dbReference>
<dbReference type="PROSITE" id="PS51194">
    <property type="entry name" value="HELICASE_CTER"/>
    <property type="match status" value="1"/>
</dbReference>
<organism evidence="11 12">
    <name type="scientific">Aduncisulcus paluster</name>
    <dbReference type="NCBI Taxonomy" id="2918883"/>
    <lineage>
        <taxon>Eukaryota</taxon>
        <taxon>Metamonada</taxon>
        <taxon>Carpediemonas-like organisms</taxon>
        <taxon>Aduncisulcus</taxon>
    </lineage>
</organism>
<dbReference type="GO" id="GO:0004386">
    <property type="term" value="F:helicase activity"/>
    <property type="evidence" value="ECO:0007669"/>
    <property type="project" value="UniProtKB-KW"/>
</dbReference>
<keyword evidence="12" id="KW-1185">Reference proteome</keyword>
<dbReference type="InterPro" id="IPR027417">
    <property type="entry name" value="P-loop_NTPase"/>
</dbReference>
<evidence type="ECO:0000313" key="12">
    <source>
        <dbReference type="Proteomes" id="UP001057375"/>
    </source>
</evidence>
<protein>
    <submittedName>
        <fullName evidence="11">ATP-dependent RNA helicase DHH1</fullName>
    </submittedName>
</protein>
<dbReference type="InterPro" id="IPR000629">
    <property type="entry name" value="RNA-helicase_DEAD-box_CS"/>
</dbReference>
<evidence type="ECO:0000259" key="10">
    <source>
        <dbReference type="PROSITE" id="PS51195"/>
    </source>
</evidence>
<keyword evidence="2 6" id="KW-0378">Hydrolase</keyword>
<feature type="domain" description="Helicase C-terminal" evidence="9">
    <location>
        <begin position="256"/>
        <end position="401"/>
    </location>
</feature>
<dbReference type="InterPro" id="IPR001650">
    <property type="entry name" value="Helicase_C-like"/>
</dbReference>
<evidence type="ECO:0000256" key="7">
    <source>
        <dbReference type="SAM" id="MobiDB-lite"/>
    </source>
</evidence>
<dbReference type="SMART" id="SM00490">
    <property type="entry name" value="HELICc"/>
    <property type="match status" value="1"/>
</dbReference>
<evidence type="ECO:0000256" key="1">
    <source>
        <dbReference type="ARBA" id="ARBA00022741"/>
    </source>
</evidence>
<name>A0ABQ5K927_9EUKA</name>
<dbReference type="EMBL" id="BQXS01000625">
    <property type="protein sequence ID" value="GKT29049.1"/>
    <property type="molecule type" value="Genomic_DNA"/>
</dbReference>
<dbReference type="SUPFAM" id="SSF52540">
    <property type="entry name" value="P-loop containing nucleoside triphosphate hydrolases"/>
    <property type="match status" value="1"/>
</dbReference>
<feature type="short sequence motif" description="Q motif" evidence="5">
    <location>
        <begin position="17"/>
        <end position="45"/>
    </location>
</feature>
<proteinExistence type="inferred from homology"/>
<dbReference type="Pfam" id="PF00270">
    <property type="entry name" value="DEAD"/>
    <property type="match status" value="1"/>
</dbReference>
<keyword evidence="3 6" id="KW-0347">Helicase</keyword>
<feature type="compositionally biased region" description="Basic and acidic residues" evidence="7">
    <location>
        <begin position="420"/>
        <end position="435"/>
    </location>
</feature>
<comment type="similarity">
    <text evidence="6">Belongs to the DEAD box helicase family.</text>
</comment>
<reference evidence="11" key="1">
    <citation type="submission" date="2022-03" db="EMBL/GenBank/DDBJ databases">
        <title>Draft genome sequence of Aduncisulcus paluster, a free-living microaerophilic Fornicata.</title>
        <authorList>
            <person name="Yuyama I."/>
            <person name="Kume K."/>
            <person name="Tamura T."/>
            <person name="Inagaki Y."/>
            <person name="Hashimoto T."/>
        </authorList>
    </citation>
    <scope>NUCLEOTIDE SEQUENCE</scope>
    <source>
        <strain evidence="11">NY0171</strain>
    </source>
</reference>